<accession>A0A6M5YY23</accession>
<keyword evidence="3" id="KW-1185">Reference proteome</keyword>
<sequence length="283" mass="32594">MSTATVLDREEYVEQAYLFRTVRERLADNQAVQDVLVRVHEELLSSTRLPYAVQFLVSELKHTGLVANGFAKLPHYFTAFQTFVVKQAEDERSRFPMPTAFLVLEREAAYRAGTPTKPGLFVYQFETIARNRLGYLDGLEAMAADPFYDADWRAYFDALRKQVGETDFSDLVYRRSEWFAIEERRRNPAYVPSLPPIFGEKEGKIAKASRARDPLYLFAALQRQLGYPEVPRYRVRDDAATKLDTVMAKLRELEMRIKLAEGELRGSVDLSQFGKPDLLKDDD</sequence>
<evidence type="ECO:0000313" key="3">
    <source>
        <dbReference type="Proteomes" id="UP000503447"/>
    </source>
</evidence>
<dbReference type="RefSeq" id="WP_171473380.1">
    <property type="nucleotide sequence ID" value="NZ_CP053452.2"/>
</dbReference>
<reference evidence="3" key="1">
    <citation type="submission" date="2020-05" db="EMBL/GenBank/DDBJ databases">
        <title>Frigoriglobus tundricola gen. nov., sp. nov., a psychrotolerant cellulolytic planctomycete of the family Gemmataceae with two divergent copies of 16S rRNA gene.</title>
        <authorList>
            <person name="Kulichevskaya I.S."/>
            <person name="Ivanova A.A."/>
            <person name="Naumoff D.G."/>
            <person name="Beletsky A.V."/>
            <person name="Rijpstra W.I.C."/>
            <person name="Sinninghe Damste J.S."/>
            <person name="Mardanov A.V."/>
            <person name="Ravin N.V."/>
            <person name="Dedysh S.N."/>
        </authorList>
    </citation>
    <scope>NUCLEOTIDE SEQUENCE [LARGE SCALE GENOMIC DNA]</scope>
    <source>
        <strain evidence="3">PL17</strain>
    </source>
</reference>
<organism evidence="2 3">
    <name type="scientific">Frigoriglobus tundricola</name>
    <dbReference type="NCBI Taxonomy" id="2774151"/>
    <lineage>
        <taxon>Bacteria</taxon>
        <taxon>Pseudomonadati</taxon>
        <taxon>Planctomycetota</taxon>
        <taxon>Planctomycetia</taxon>
        <taxon>Gemmatales</taxon>
        <taxon>Gemmataceae</taxon>
        <taxon>Frigoriglobus</taxon>
    </lineage>
</organism>
<dbReference type="AlphaFoldDB" id="A0A6M5YY23"/>
<proteinExistence type="predicted"/>
<dbReference type="KEGG" id="ftj:FTUN_5721"/>
<evidence type="ECO:0000313" key="2">
    <source>
        <dbReference type="EMBL" id="QJW98141.1"/>
    </source>
</evidence>
<dbReference type="EMBL" id="CP053452">
    <property type="protein sequence ID" value="QJW98141.1"/>
    <property type="molecule type" value="Genomic_DNA"/>
</dbReference>
<keyword evidence="1" id="KW-0175">Coiled coil</keyword>
<feature type="coiled-coil region" evidence="1">
    <location>
        <begin position="236"/>
        <end position="263"/>
    </location>
</feature>
<protein>
    <submittedName>
        <fullName evidence="2">Uncharacterized protein</fullName>
    </submittedName>
</protein>
<dbReference type="Proteomes" id="UP000503447">
    <property type="component" value="Chromosome"/>
</dbReference>
<gene>
    <name evidence="2" type="ORF">FTUN_5721</name>
</gene>
<name>A0A6M5YY23_9BACT</name>
<evidence type="ECO:0000256" key="1">
    <source>
        <dbReference type="SAM" id="Coils"/>
    </source>
</evidence>